<sequence length="572" mass="60322">MAHFFPAASRLDVERTPSLNRRASSRNLTRGHGDNPSSDGRPSRPSNINWLQNSSTTTQVGPSMPRRPPSVRLGRSASLSALGTPPPTLHRQSSLNSNHSLQLSTAAAPRTGNPAATSAHPTAKQLSPISERSYIPTPKREQYSADVEPSTPVSIGSSYSAFLRRPLKRSISATSTSSLRTNASTHPPTLPPLSVSPSDMRPTYPPVSHRAGQQLVSTVYEDAGSERTGSFVTARSVSDDGEDAEDTAVAPDSHGPSNSTILSPSNAELGNTSDLLADADRATEGTTLSATLPGGSSSGGLGGSGSGYGDGSSSSGPVPPARPRPRKRMPTSGGTGSTSSTFIWRRWTRDLSFGSGLSRPSFSAARRAIASRLPPLPILLFWAGFLAPWCWLIGGWLIAEGRWEDSGKARAALPLWKPRTRRPKQAATAKAKGHQGKEDAALAGGPQLPPDSLGTDLERGDAAPEVPAQEGQPGAVEGARDEALAVGPSGARRRFWAPYTWRWIPFVCSRHGADAAVLDTSPDGEKVVTLARPYSAEVWVYRCRLAAVMSAIILLIALIVAVVVIGGLNSSR</sequence>
<keyword evidence="2" id="KW-1185">Reference proteome</keyword>
<gene>
    <name evidence="1" type="ORF">F5148DRAFT_1278817</name>
</gene>
<name>A0ACC0UPC9_9AGAM</name>
<dbReference type="Proteomes" id="UP001207468">
    <property type="component" value="Unassembled WGS sequence"/>
</dbReference>
<accession>A0ACC0UPC9</accession>
<evidence type="ECO:0000313" key="1">
    <source>
        <dbReference type="EMBL" id="KAI9513445.1"/>
    </source>
</evidence>
<organism evidence="1 2">
    <name type="scientific">Russula earlei</name>
    <dbReference type="NCBI Taxonomy" id="71964"/>
    <lineage>
        <taxon>Eukaryota</taxon>
        <taxon>Fungi</taxon>
        <taxon>Dikarya</taxon>
        <taxon>Basidiomycota</taxon>
        <taxon>Agaricomycotina</taxon>
        <taxon>Agaricomycetes</taxon>
        <taxon>Russulales</taxon>
        <taxon>Russulaceae</taxon>
        <taxon>Russula</taxon>
    </lineage>
</organism>
<reference evidence="1" key="1">
    <citation type="submission" date="2021-03" db="EMBL/GenBank/DDBJ databases">
        <title>Evolutionary priming and transition to the ectomycorrhizal habit in an iconic lineage of mushroom-forming fungi: is preadaptation a requirement?</title>
        <authorList>
            <consortium name="DOE Joint Genome Institute"/>
            <person name="Looney B.P."/>
            <person name="Miyauchi S."/>
            <person name="Morin E."/>
            <person name="Drula E."/>
            <person name="Courty P.E."/>
            <person name="Chicoki N."/>
            <person name="Fauchery L."/>
            <person name="Kohler A."/>
            <person name="Kuo A."/>
            <person name="LaButti K."/>
            <person name="Pangilinan J."/>
            <person name="Lipzen A."/>
            <person name="Riley R."/>
            <person name="Andreopoulos W."/>
            <person name="He G."/>
            <person name="Johnson J."/>
            <person name="Barry K.W."/>
            <person name="Grigoriev I.V."/>
            <person name="Nagy L."/>
            <person name="Hibbett D."/>
            <person name="Henrissat B."/>
            <person name="Matheny P.B."/>
            <person name="Labbe J."/>
            <person name="Martin A.F."/>
        </authorList>
    </citation>
    <scope>NUCLEOTIDE SEQUENCE</scope>
    <source>
        <strain evidence="1">BPL698</strain>
    </source>
</reference>
<evidence type="ECO:0000313" key="2">
    <source>
        <dbReference type="Proteomes" id="UP001207468"/>
    </source>
</evidence>
<protein>
    <submittedName>
        <fullName evidence="1">Uncharacterized protein</fullName>
    </submittedName>
</protein>
<proteinExistence type="predicted"/>
<comment type="caution">
    <text evidence="1">The sequence shown here is derived from an EMBL/GenBank/DDBJ whole genome shotgun (WGS) entry which is preliminary data.</text>
</comment>
<dbReference type="EMBL" id="JAGFNK010000001">
    <property type="protein sequence ID" value="KAI9513445.1"/>
    <property type="molecule type" value="Genomic_DNA"/>
</dbReference>